<name>A3U8S4_CROAH</name>
<reference evidence="1 2" key="1">
    <citation type="journal article" date="2010" name="J. Bacteriol.">
        <title>The complete genome sequence of Croceibacter atlanticus HTCC2559T.</title>
        <authorList>
            <person name="Oh H.M."/>
            <person name="Kang I."/>
            <person name="Ferriera S."/>
            <person name="Giovannoni S.J."/>
            <person name="Cho J.C."/>
        </authorList>
    </citation>
    <scope>NUCLEOTIDE SEQUENCE [LARGE SCALE GENOMIC DNA]</scope>
    <source>
        <strain evidence="2">ATCC BAA-628 / HTCC2559 / KCTC 12090</strain>
    </source>
</reference>
<dbReference type="Proteomes" id="UP000002297">
    <property type="component" value="Chromosome"/>
</dbReference>
<gene>
    <name evidence="1" type="ordered locus">CA2559_09258</name>
</gene>
<accession>A3U8S4</accession>
<dbReference type="KEGG" id="cat:CA2559_09258"/>
<dbReference type="HOGENOM" id="CLU_215512_0_0_10"/>
<proteinExistence type="predicted"/>
<evidence type="ECO:0000313" key="2">
    <source>
        <dbReference type="Proteomes" id="UP000002297"/>
    </source>
</evidence>
<evidence type="ECO:0000313" key="1">
    <source>
        <dbReference type="EMBL" id="EAP86210.1"/>
    </source>
</evidence>
<dbReference type="AlphaFoldDB" id="A3U8S4"/>
<protein>
    <submittedName>
        <fullName evidence="1">Uncharacterized protein</fullName>
    </submittedName>
</protein>
<sequence length="48" mass="5517">MPKLYSNTSSEEVSQLKPKKETIAFLLNYSKALRVIDCDPLKFETILN</sequence>
<keyword evidence="2" id="KW-1185">Reference proteome</keyword>
<organism evidence="1 2">
    <name type="scientific">Croceibacter atlanticus (strain ATCC BAA-628 / JCM 21780 / CIP 108009 / IAM 15332 / KCTC 12090 / HTCC2559)</name>
    <dbReference type="NCBI Taxonomy" id="216432"/>
    <lineage>
        <taxon>Bacteria</taxon>
        <taxon>Pseudomonadati</taxon>
        <taxon>Bacteroidota</taxon>
        <taxon>Flavobacteriia</taxon>
        <taxon>Flavobacteriales</taxon>
        <taxon>Flavobacteriaceae</taxon>
        <taxon>Croceibacter</taxon>
    </lineage>
</organism>
<dbReference type="EMBL" id="CP002046">
    <property type="protein sequence ID" value="EAP86210.1"/>
    <property type="molecule type" value="Genomic_DNA"/>
</dbReference>